<name>A0A410JXM1_9BACT</name>
<dbReference type="EMBL" id="CP035108">
    <property type="protein sequence ID" value="QAR32904.1"/>
    <property type="molecule type" value="Genomic_DNA"/>
</dbReference>
<evidence type="ECO:0000313" key="3">
    <source>
        <dbReference type="Proteomes" id="UP000287502"/>
    </source>
</evidence>
<dbReference type="Proteomes" id="UP000287502">
    <property type="component" value="Chromosome"/>
</dbReference>
<evidence type="ECO:0000256" key="1">
    <source>
        <dbReference type="SAM" id="MobiDB-lite"/>
    </source>
</evidence>
<protein>
    <submittedName>
        <fullName evidence="2">Uncharacterized protein</fullName>
    </submittedName>
</protein>
<feature type="compositionally biased region" description="Polar residues" evidence="1">
    <location>
        <begin position="37"/>
        <end position="51"/>
    </location>
</feature>
<dbReference type="RefSeq" id="WP_128466190.1">
    <property type="nucleotide sequence ID" value="NZ_CP035108.1"/>
</dbReference>
<sequence>MGKKAADAENPVQEESCTDKPQKNSASGNEQAKEETPQNAFRASEKQSGGEQTPAGDQTEIPYGYAPNGEEFTGMPEYGFQQQPYGYMPPPPPPPYGYGYMPPQPPYGYMPQMPYGYMPPPPPPYGYMPQQPYGYMPQMPHEAHHGNHQEHHGDDPFGMLFGKFGDMIKENPHLSAVGKIADASGSDFVKGMLIGAGVAMLFSNDSIKDSLMSIFSKTLGGMAEDAEETE</sequence>
<organism evidence="2 3">
    <name type="scientific">Geovibrio thiophilus</name>
    <dbReference type="NCBI Taxonomy" id="139438"/>
    <lineage>
        <taxon>Bacteria</taxon>
        <taxon>Pseudomonadati</taxon>
        <taxon>Deferribacterota</taxon>
        <taxon>Deferribacteres</taxon>
        <taxon>Deferribacterales</taxon>
        <taxon>Geovibrionaceae</taxon>
        <taxon>Geovibrio</taxon>
    </lineage>
</organism>
<feature type="region of interest" description="Disordered" evidence="1">
    <location>
        <begin position="1"/>
        <end position="77"/>
    </location>
</feature>
<keyword evidence="3" id="KW-1185">Reference proteome</keyword>
<gene>
    <name evidence="2" type="ORF">EP073_05640</name>
</gene>
<reference evidence="2 3" key="1">
    <citation type="submission" date="2019-01" db="EMBL/GenBank/DDBJ databases">
        <title>Geovibrio thiophilus DSM 11263, complete genome.</title>
        <authorList>
            <person name="Spring S."/>
            <person name="Bunk B."/>
            <person name="Sproer C."/>
        </authorList>
    </citation>
    <scope>NUCLEOTIDE SEQUENCE [LARGE SCALE GENOMIC DNA]</scope>
    <source>
        <strain evidence="2 3">DSM 11263</strain>
    </source>
</reference>
<dbReference type="OrthoDB" id="9998087at2"/>
<evidence type="ECO:0000313" key="2">
    <source>
        <dbReference type="EMBL" id="QAR32904.1"/>
    </source>
</evidence>
<accession>A0A410JXM1</accession>
<dbReference type="AlphaFoldDB" id="A0A410JXM1"/>
<dbReference type="KEGG" id="gtl:EP073_05640"/>
<proteinExistence type="predicted"/>